<feature type="compositionally biased region" description="Gly residues" evidence="4">
    <location>
        <begin position="62"/>
        <end position="72"/>
    </location>
</feature>
<evidence type="ECO:0000256" key="4">
    <source>
        <dbReference type="SAM" id="MobiDB-lite"/>
    </source>
</evidence>
<dbReference type="SUPFAM" id="SSF57850">
    <property type="entry name" value="RING/U-box"/>
    <property type="match status" value="1"/>
</dbReference>
<feature type="compositionally biased region" description="Acidic residues" evidence="4">
    <location>
        <begin position="50"/>
        <end position="61"/>
    </location>
</feature>
<keyword evidence="2" id="KW-0067">ATP-binding</keyword>
<keyword evidence="1" id="KW-0547">Nucleotide-binding</keyword>
<reference evidence="7" key="1">
    <citation type="submission" date="2014-11" db="EMBL/GenBank/DDBJ databases">
        <authorList>
            <person name="Otto D Thomas"/>
            <person name="Naeem Raeece"/>
        </authorList>
    </citation>
    <scope>NUCLEOTIDE SEQUENCE</scope>
</reference>
<dbReference type="Pfam" id="PF00069">
    <property type="entry name" value="Pkinase"/>
    <property type="match status" value="1"/>
</dbReference>
<dbReference type="InterPro" id="IPR001841">
    <property type="entry name" value="Znf_RING"/>
</dbReference>
<dbReference type="SUPFAM" id="SSF56112">
    <property type="entry name" value="Protein kinase-like (PK-like)"/>
    <property type="match status" value="1"/>
</dbReference>
<feature type="domain" description="Protein kinase" evidence="5">
    <location>
        <begin position="32"/>
        <end position="425"/>
    </location>
</feature>
<evidence type="ECO:0000256" key="1">
    <source>
        <dbReference type="ARBA" id="ARBA00022741"/>
    </source>
</evidence>
<evidence type="ECO:0000259" key="6">
    <source>
        <dbReference type="PROSITE" id="PS50089"/>
    </source>
</evidence>
<feature type="compositionally biased region" description="Acidic residues" evidence="4">
    <location>
        <begin position="8"/>
        <end position="22"/>
    </location>
</feature>
<dbReference type="SMART" id="SM00220">
    <property type="entry name" value="S_TKc"/>
    <property type="match status" value="1"/>
</dbReference>
<dbReference type="AlphaFoldDB" id="A0A0G4HP18"/>
<keyword evidence="3" id="KW-0479">Metal-binding</keyword>
<gene>
    <name evidence="7" type="ORF">Cvel_29804</name>
</gene>
<sequence length="473" mass="52771">MDPVVDFEVGDPPEEAEDEDLMTLESDLFLQGDEEESAGGGSLGGSEEPGGGEEGEEDEEGGVGGEGGGDGPGEPARYEPIEPCQHQKQAVQAPLEELRCIICHEMASTPLAAPCQHLACSFCVERGRRTARESISRCPVCRSDVRQWRALTGPLGNLYDRIRVKCPNRQQGCRQILDACRVGEHKKECGFETQNCPYCNTEVLRKDIGEAYICPEFEERCRQFVAGKWWLSRTPLSTEQAVSGRNRAVQNVRGLCETIEGNARTEHMEKECIVEQRRREEGDRANWEYDQRLMQIEARQAERAVKLKKKSEEDVQTRWSRAPEILSRKPYGMPIDIWSAGCILGEMLQRRPVFAGGNEENSSRGQMRAIKSSLKGANVEENGMGALIPEARAAGKDCEDLLGSMLRMDPSSRPTTAQILNHPFLSMYKMDHEEGSRIDLDELQSFNALGPQALLVTAWSSLEFKRQEGGDPY</sequence>
<dbReference type="InterPro" id="IPR050117">
    <property type="entry name" value="MAPK"/>
</dbReference>
<dbReference type="GO" id="GO:0005524">
    <property type="term" value="F:ATP binding"/>
    <property type="evidence" value="ECO:0007669"/>
    <property type="project" value="UniProtKB-KW"/>
</dbReference>
<protein>
    <recommendedName>
        <fullName evidence="8">RING-type domain-containing protein</fullName>
    </recommendedName>
</protein>
<feature type="region of interest" description="Disordered" evidence="4">
    <location>
        <begin position="1"/>
        <end position="79"/>
    </location>
</feature>
<dbReference type="PANTHER" id="PTHR24055">
    <property type="entry name" value="MITOGEN-ACTIVATED PROTEIN KINASE"/>
    <property type="match status" value="1"/>
</dbReference>
<proteinExistence type="predicted"/>
<dbReference type="Pfam" id="PF13920">
    <property type="entry name" value="zf-C3HC4_3"/>
    <property type="match status" value="1"/>
</dbReference>
<dbReference type="Gene3D" id="3.30.40.10">
    <property type="entry name" value="Zinc/RING finger domain, C3HC4 (zinc finger)"/>
    <property type="match status" value="2"/>
</dbReference>
<feature type="domain" description="RING-type" evidence="6">
    <location>
        <begin position="100"/>
        <end position="142"/>
    </location>
</feature>
<name>A0A0G4HP18_9ALVE</name>
<dbReference type="InterPro" id="IPR013083">
    <property type="entry name" value="Znf_RING/FYVE/PHD"/>
</dbReference>
<dbReference type="PROSITE" id="PS50089">
    <property type="entry name" value="ZF_RING_2"/>
    <property type="match status" value="1"/>
</dbReference>
<dbReference type="SUPFAM" id="SSF49599">
    <property type="entry name" value="TRAF domain-like"/>
    <property type="match status" value="1"/>
</dbReference>
<evidence type="ECO:0000256" key="2">
    <source>
        <dbReference type="ARBA" id="ARBA00022840"/>
    </source>
</evidence>
<feature type="compositionally biased region" description="Gly residues" evidence="4">
    <location>
        <begin position="38"/>
        <end position="49"/>
    </location>
</feature>
<keyword evidence="3" id="KW-0863">Zinc-finger</keyword>
<dbReference type="SMART" id="SM00184">
    <property type="entry name" value="RING"/>
    <property type="match status" value="1"/>
</dbReference>
<dbReference type="GO" id="GO:0004672">
    <property type="term" value="F:protein kinase activity"/>
    <property type="evidence" value="ECO:0007669"/>
    <property type="project" value="InterPro"/>
</dbReference>
<evidence type="ECO:0008006" key="8">
    <source>
        <dbReference type="Google" id="ProtNLM"/>
    </source>
</evidence>
<evidence type="ECO:0000259" key="5">
    <source>
        <dbReference type="PROSITE" id="PS50011"/>
    </source>
</evidence>
<dbReference type="InterPro" id="IPR011009">
    <property type="entry name" value="Kinase-like_dom_sf"/>
</dbReference>
<dbReference type="Gene3D" id="1.10.510.10">
    <property type="entry name" value="Transferase(Phosphotransferase) domain 1"/>
    <property type="match status" value="1"/>
</dbReference>
<keyword evidence="3" id="KW-0862">Zinc</keyword>
<evidence type="ECO:0000256" key="3">
    <source>
        <dbReference type="PROSITE-ProRule" id="PRU00175"/>
    </source>
</evidence>
<organism evidence="7">
    <name type="scientific">Chromera velia CCMP2878</name>
    <dbReference type="NCBI Taxonomy" id="1169474"/>
    <lineage>
        <taxon>Eukaryota</taxon>
        <taxon>Sar</taxon>
        <taxon>Alveolata</taxon>
        <taxon>Colpodellida</taxon>
        <taxon>Chromeraceae</taxon>
        <taxon>Chromera</taxon>
    </lineage>
</organism>
<dbReference type="EMBL" id="CDMZ01003369">
    <property type="protein sequence ID" value="CEM46101.1"/>
    <property type="molecule type" value="Genomic_DNA"/>
</dbReference>
<dbReference type="GO" id="GO:0008270">
    <property type="term" value="F:zinc ion binding"/>
    <property type="evidence" value="ECO:0007669"/>
    <property type="project" value="UniProtKB-KW"/>
</dbReference>
<evidence type="ECO:0000313" key="7">
    <source>
        <dbReference type="EMBL" id="CEM46101.1"/>
    </source>
</evidence>
<dbReference type="VEuPathDB" id="CryptoDB:Cvel_29804"/>
<dbReference type="PROSITE" id="PS50011">
    <property type="entry name" value="PROTEIN_KINASE_DOM"/>
    <property type="match status" value="1"/>
</dbReference>
<dbReference type="InterPro" id="IPR000719">
    <property type="entry name" value="Prot_kinase_dom"/>
</dbReference>
<accession>A0A0G4HP18</accession>